<dbReference type="Proteomes" id="UP001497525">
    <property type="component" value="Unassembled WGS sequence"/>
</dbReference>
<dbReference type="AlphaFoldDB" id="A0AAV2TXS8"/>
<sequence length="714" mass="81048">MDPLLPKIGESFAKKQYWDDFFRVRKSTFEWYGDFLQYSDFFIKYIKKTDNVLVVGCGNSELGLMLHDRLGCPSVLNIDTSEDLISQMRKKHCQDRPGLMYECMDVLKLKELLTSHEEEVPQQFGCVVDKATLDALYSGENAGDVLQMFNNVHDVLNLMGRYIIITLAQEHIVRTICDFFIRNSSEWIISCHQLTTNKRSNLEADGQSSTQSFPLPVFGFVFTKLRPCADLPRVSIFPTDAVKPTMLGTPGKGTLVLARLLSAWIAQEQSWSILRCDISEKKRADFRFTCSKTGLTAFYCAITKVDRMEPVKGKKKSKPRVPVKPKKECDIDAVFLVPFGQNYNPFYADEAERRNLCRSLEITSLLITFTNPRLLYADLNSLKEHLTDGLTHLEFQDSANAMHGSPIMSTPKCYLRKELEHLIVPPLADYDLLTDEVEIEEGDRKKNPILRRIVLPNSNTRPILTSNVLTIPSLPGLVARDSALNAIMDVLLGDTHSNLGYFGLPLLKSPSRQSKRHWHIIPCGVEAKFNDPLQKGFRQLYPGLDTSCEFANCSKPQVSWLSSSDEIPENHHYNLICYDPVAAERTDYQAQFSSAAMTSCTKQLDSKGWLIVVLEETSPDFTLEDHSSGVKRLREWIEADGRLCHVADHLVEDSMMCDPPTTISLFCSEVGTEQGRLLLINQIGHYLDRLNTVGEADEWDIRVKEFCMRIRSLL</sequence>
<dbReference type="Gene3D" id="3.40.50.150">
    <property type="entry name" value="Vaccinia Virus protein VP39"/>
    <property type="match status" value="1"/>
</dbReference>
<dbReference type="PANTHER" id="PTHR12176">
    <property type="entry name" value="SAM-DEPENDENT METHYLTRANSFERASE SUPERFAMILY PROTEIN"/>
    <property type="match status" value="1"/>
</dbReference>
<dbReference type="GO" id="GO:0032259">
    <property type="term" value="P:methylation"/>
    <property type="evidence" value="ECO:0007669"/>
    <property type="project" value="UniProtKB-KW"/>
</dbReference>
<dbReference type="PANTHER" id="PTHR12176:SF78">
    <property type="entry name" value="EEF1A LYSINE AND N-TERMINAL METHYLTRANSFERASE"/>
    <property type="match status" value="1"/>
</dbReference>
<keyword evidence="3" id="KW-0808">Transferase</keyword>
<comment type="similarity">
    <text evidence="1">Belongs to the methyltransferase superfamily.</text>
</comment>
<dbReference type="InterPro" id="IPR051419">
    <property type="entry name" value="Lys/N-term_MeTrsfase_sf"/>
</dbReference>
<reference evidence="5" key="1">
    <citation type="submission" date="2024-06" db="EMBL/GenBank/DDBJ databases">
        <authorList>
            <person name="Liu X."/>
            <person name="Lenzi L."/>
            <person name="Haldenby T S."/>
            <person name="Uol C."/>
        </authorList>
    </citation>
    <scope>NUCLEOTIDE SEQUENCE</scope>
</reference>
<proteinExistence type="inferred from homology"/>
<evidence type="ECO:0000313" key="6">
    <source>
        <dbReference type="Proteomes" id="UP001497525"/>
    </source>
</evidence>
<name>A0AAV2TXS8_CALDB</name>
<dbReference type="GO" id="GO:0008168">
    <property type="term" value="F:methyltransferase activity"/>
    <property type="evidence" value="ECO:0007669"/>
    <property type="project" value="UniProtKB-KW"/>
</dbReference>
<evidence type="ECO:0000256" key="4">
    <source>
        <dbReference type="ARBA" id="ARBA00023268"/>
    </source>
</evidence>
<keyword evidence="4" id="KW-0511">Multifunctional enzyme</keyword>
<dbReference type="EMBL" id="CAXLJL010000933">
    <property type="protein sequence ID" value="CAL5141821.1"/>
    <property type="molecule type" value="Genomic_DNA"/>
</dbReference>
<evidence type="ECO:0000313" key="5">
    <source>
        <dbReference type="EMBL" id="CAL5141821.1"/>
    </source>
</evidence>
<gene>
    <name evidence="5" type="ORF">CDAUBV1_LOCUS17130</name>
</gene>
<evidence type="ECO:0000256" key="1">
    <source>
        <dbReference type="ARBA" id="ARBA00008361"/>
    </source>
</evidence>
<comment type="caution">
    <text evidence="5">The sequence shown here is derived from an EMBL/GenBank/DDBJ whole genome shotgun (WGS) entry which is preliminary data.</text>
</comment>
<dbReference type="SUPFAM" id="SSF53335">
    <property type="entry name" value="S-adenosyl-L-methionine-dependent methyltransferases"/>
    <property type="match status" value="1"/>
</dbReference>
<dbReference type="InterPro" id="IPR029063">
    <property type="entry name" value="SAM-dependent_MTases_sf"/>
</dbReference>
<evidence type="ECO:0008006" key="7">
    <source>
        <dbReference type="Google" id="ProtNLM"/>
    </source>
</evidence>
<organism evidence="5 6">
    <name type="scientific">Calicophoron daubneyi</name>
    <name type="common">Rumen fluke</name>
    <name type="synonym">Paramphistomum daubneyi</name>
    <dbReference type="NCBI Taxonomy" id="300641"/>
    <lineage>
        <taxon>Eukaryota</taxon>
        <taxon>Metazoa</taxon>
        <taxon>Spiralia</taxon>
        <taxon>Lophotrochozoa</taxon>
        <taxon>Platyhelminthes</taxon>
        <taxon>Trematoda</taxon>
        <taxon>Digenea</taxon>
        <taxon>Plagiorchiida</taxon>
        <taxon>Pronocephalata</taxon>
        <taxon>Paramphistomoidea</taxon>
        <taxon>Paramphistomidae</taxon>
        <taxon>Calicophoron</taxon>
    </lineage>
</organism>
<keyword evidence="2" id="KW-0489">Methyltransferase</keyword>
<evidence type="ECO:0000256" key="2">
    <source>
        <dbReference type="ARBA" id="ARBA00022603"/>
    </source>
</evidence>
<dbReference type="CDD" id="cd02440">
    <property type="entry name" value="AdoMet_MTases"/>
    <property type="match status" value="1"/>
</dbReference>
<accession>A0AAV2TXS8</accession>
<protein>
    <recommendedName>
        <fullName evidence="7">Methyltransferase domain-containing protein</fullName>
    </recommendedName>
</protein>
<evidence type="ECO:0000256" key="3">
    <source>
        <dbReference type="ARBA" id="ARBA00022679"/>
    </source>
</evidence>